<dbReference type="Gene3D" id="1.10.287.470">
    <property type="entry name" value="Helix hairpin bin"/>
    <property type="match status" value="1"/>
</dbReference>
<evidence type="ECO:0000313" key="8">
    <source>
        <dbReference type="Proteomes" id="UP001595722"/>
    </source>
</evidence>
<gene>
    <name evidence="7" type="ORF">ACFOMG_04750</name>
</gene>
<dbReference type="RefSeq" id="WP_376865112.1">
    <property type="nucleotide sequence ID" value="NZ_JBHRYB010000005.1"/>
</dbReference>
<keyword evidence="8" id="KW-1185">Reference proteome</keyword>
<dbReference type="Pfam" id="PF25954">
    <property type="entry name" value="Beta-barrel_RND_2"/>
    <property type="match status" value="1"/>
</dbReference>
<dbReference type="Pfam" id="PF25876">
    <property type="entry name" value="HH_MFP_RND"/>
    <property type="match status" value="1"/>
</dbReference>
<reference evidence="8" key="1">
    <citation type="journal article" date="2019" name="Int. J. Syst. Evol. Microbiol.">
        <title>The Global Catalogue of Microorganisms (GCM) 10K type strain sequencing project: providing services to taxonomists for standard genome sequencing and annotation.</title>
        <authorList>
            <consortium name="The Broad Institute Genomics Platform"/>
            <consortium name="The Broad Institute Genome Sequencing Center for Infectious Disease"/>
            <person name="Wu L."/>
            <person name="Ma J."/>
        </authorList>
    </citation>
    <scope>NUCLEOTIDE SEQUENCE [LARGE SCALE GENOMIC DNA]</scope>
    <source>
        <strain evidence="8">KCTC 42424</strain>
    </source>
</reference>
<protein>
    <submittedName>
        <fullName evidence="7">HlyD family secretion protein</fullName>
    </submittedName>
</protein>
<dbReference type="Gene3D" id="2.40.30.170">
    <property type="match status" value="1"/>
</dbReference>
<feature type="domain" description="Multidrug resistance protein MdtA-like barrel-sandwich hybrid" evidence="5">
    <location>
        <begin position="52"/>
        <end position="232"/>
    </location>
</feature>
<dbReference type="InterPro" id="IPR050393">
    <property type="entry name" value="MFP_Efflux_Pump"/>
</dbReference>
<comment type="similarity">
    <text evidence="2">Belongs to the membrane fusion protein (MFP) (TC 8.A.1) family.</text>
</comment>
<evidence type="ECO:0000259" key="4">
    <source>
        <dbReference type="Pfam" id="PF25876"/>
    </source>
</evidence>
<keyword evidence="3" id="KW-0175">Coiled coil</keyword>
<evidence type="ECO:0000256" key="1">
    <source>
        <dbReference type="ARBA" id="ARBA00004167"/>
    </source>
</evidence>
<feature type="domain" description="Multidrug resistance protein MdtA-like alpha-helical hairpin" evidence="4">
    <location>
        <begin position="124"/>
        <end position="176"/>
    </location>
</feature>
<sequence length="363" mass="38681">MNASTEKNANLSARKLSGLILMLLAVLLFWHVLTDRLAPSSSRGAVKAYVTQLSPLVAGQVTQVLVADGDIVQPGQPLFTIDNRNYQLAVRQAGNQLASAIKSTRASAASILSSQASVNEARINLENTRASSNRALALAKRNLLSSAEADNARARLKSAQATYEKAKAALESSLLALGASDETNLEVQAARIALEQAQLNLEYTTAKAPTQGVITNLSLAIGQYVAPGNPALTFIDSRGAWISIDLRENQLGNIDIGDSAAISFDAVPGKVYHGVVKAIAWGIDPGRASANGLQQNQAANQWFEPARKIPLHIELDGGLDNWPQQAKAGGKVSALIYASGESNPVAWLSAVLFWFKSMFSYLY</sequence>
<dbReference type="InterPro" id="IPR058625">
    <property type="entry name" value="MdtA-like_BSH"/>
</dbReference>
<dbReference type="Proteomes" id="UP001595722">
    <property type="component" value="Unassembled WGS sequence"/>
</dbReference>
<dbReference type="EMBL" id="JBHRYB010000005">
    <property type="protein sequence ID" value="MFC3679420.1"/>
    <property type="molecule type" value="Genomic_DNA"/>
</dbReference>
<evidence type="ECO:0000313" key="7">
    <source>
        <dbReference type="EMBL" id="MFC3679420.1"/>
    </source>
</evidence>
<evidence type="ECO:0000259" key="5">
    <source>
        <dbReference type="Pfam" id="PF25917"/>
    </source>
</evidence>
<dbReference type="PANTHER" id="PTHR30367:SF1">
    <property type="entry name" value="MULTIDRUG RESISTANCE PROTEIN MDTN"/>
    <property type="match status" value="1"/>
</dbReference>
<evidence type="ECO:0000259" key="6">
    <source>
        <dbReference type="Pfam" id="PF25954"/>
    </source>
</evidence>
<feature type="coiled-coil region" evidence="3">
    <location>
        <begin position="149"/>
        <end position="200"/>
    </location>
</feature>
<dbReference type="Pfam" id="PF25917">
    <property type="entry name" value="BSH_RND"/>
    <property type="match status" value="1"/>
</dbReference>
<evidence type="ECO:0000256" key="2">
    <source>
        <dbReference type="ARBA" id="ARBA00009477"/>
    </source>
</evidence>
<organism evidence="7 8">
    <name type="scientific">Bacterioplanoides pacificum</name>
    <dbReference type="NCBI Taxonomy" id="1171596"/>
    <lineage>
        <taxon>Bacteria</taxon>
        <taxon>Pseudomonadati</taxon>
        <taxon>Pseudomonadota</taxon>
        <taxon>Gammaproteobacteria</taxon>
        <taxon>Oceanospirillales</taxon>
        <taxon>Oceanospirillaceae</taxon>
        <taxon>Bacterioplanoides</taxon>
    </lineage>
</organism>
<feature type="domain" description="CusB-like beta-barrel" evidence="6">
    <location>
        <begin position="241"/>
        <end position="281"/>
    </location>
</feature>
<dbReference type="SUPFAM" id="SSF111369">
    <property type="entry name" value="HlyD-like secretion proteins"/>
    <property type="match status" value="2"/>
</dbReference>
<dbReference type="Gene3D" id="2.40.50.100">
    <property type="match status" value="1"/>
</dbReference>
<dbReference type="PRINTS" id="PR01490">
    <property type="entry name" value="RTXTOXIND"/>
</dbReference>
<dbReference type="PANTHER" id="PTHR30367">
    <property type="entry name" value="P-HYDROXYBENZOIC ACID EFFLUX PUMP SUBUNIT AAEA-RELATED"/>
    <property type="match status" value="1"/>
</dbReference>
<comment type="caution">
    <text evidence="7">The sequence shown here is derived from an EMBL/GenBank/DDBJ whole genome shotgun (WGS) entry which is preliminary data.</text>
</comment>
<name>A0ABV7VQ47_9GAMM</name>
<evidence type="ECO:0000256" key="3">
    <source>
        <dbReference type="SAM" id="Coils"/>
    </source>
</evidence>
<dbReference type="InterPro" id="IPR058792">
    <property type="entry name" value="Beta-barrel_RND_2"/>
</dbReference>
<dbReference type="InterPro" id="IPR058624">
    <property type="entry name" value="MdtA-like_HH"/>
</dbReference>
<proteinExistence type="inferred from homology"/>
<comment type="subcellular location">
    <subcellularLocation>
        <location evidence="1">Membrane</location>
        <topology evidence="1">Single-pass membrane protein</topology>
    </subcellularLocation>
</comment>
<accession>A0ABV7VQ47</accession>